<accession>A0A1U9JZU1</accession>
<gene>
    <name evidence="2" type="ORF">PAEH1_06145</name>
</gene>
<dbReference type="PANTHER" id="PTHR34387">
    <property type="entry name" value="SLR1258 PROTEIN"/>
    <property type="match status" value="1"/>
</dbReference>
<dbReference type="InterPro" id="IPR052022">
    <property type="entry name" value="26kDa_periplasmic_antigen"/>
</dbReference>
<evidence type="ECO:0000313" key="3">
    <source>
        <dbReference type="Proteomes" id="UP000189369"/>
    </source>
</evidence>
<feature type="signal peptide" evidence="1">
    <location>
        <begin position="1"/>
        <end position="24"/>
    </location>
</feature>
<feature type="chain" id="PRO_5012752973" description="SIMPL domain-containing protein" evidence="1">
    <location>
        <begin position="25"/>
        <end position="239"/>
    </location>
</feature>
<sequence>MRTTWLSSIAMASLTLGLLGVAHAEPSSHQKLPTLHLEAQAYTEVQQDTVTITLQATHQSSEQAVVTQQLTEVVSRVLAEAKKQDKVKVSSGNYYVRPQHDKDGKVSGWIGQSQLLFESTDIDAASKLAAAYQDQMPVANVAFSVSKKVRMQVESELMQDAAQAFQQRALAMAQALGFDSYRLKEMHLGGSGAVFKAPRAQYEMMAASAMSAAQDLPIDSGTQELSLSLSGSIYLLEKK</sequence>
<evidence type="ECO:0008006" key="4">
    <source>
        <dbReference type="Google" id="ProtNLM"/>
    </source>
</evidence>
<dbReference type="GO" id="GO:0006974">
    <property type="term" value="P:DNA damage response"/>
    <property type="evidence" value="ECO:0007669"/>
    <property type="project" value="TreeGrafter"/>
</dbReference>
<dbReference type="Gene3D" id="3.30.110.170">
    <property type="entry name" value="Protein of unknown function (DUF541), domain 1"/>
    <property type="match status" value="1"/>
</dbReference>
<evidence type="ECO:0000313" key="2">
    <source>
        <dbReference type="EMBL" id="AQS51239.1"/>
    </source>
</evidence>
<proteinExistence type="predicted"/>
<organism evidence="2 3">
    <name type="scientific">Paenalcaligenes hominis</name>
    <dbReference type="NCBI Taxonomy" id="643674"/>
    <lineage>
        <taxon>Bacteria</taxon>
        <taxon>Pseudomonadati</taxon>
        <taxon>Pseudomonadota</taxon>
        <taxon>Betaproteobacteria</taxon>
        <taxon>Burkholderiales</taxon>
        <taxon>Alcaligenaceae</taxon>
        <taxon>Paenalcaligenes</taxon>
    </lineage>
</organism>
<dbReference type="OrthoDB" id="7062395at2"/>
<dbReference type="KEGG" id="phn:PAEH1_06145"/>
<dbReference type="Gene3D" id="3.30.70.2970">
    <property type="entry name" value="Protein of unknown function (DUF541), domain 2"/>
    <property type="match status" value="1"/>
</dbReference>
<dbReference type="PANTHER" id="PTHR34387:SF1">
    <property type="entry name" value="PERIPLASMIC IMMUNOGENIC PROTEIN"/>
    <property type="match status" value="1"/>
</dbReference>
<dbReference type="InterPro" id="IPR007497">
    <property type="entry name" value="SIMPL/DUF541"/>
</dbReference>
<dbReference type="Pfam" id="PF04402">
    <property type="entry name" value="SIMPL"/>
    <property type="match status" value="1"/>
</dbReference>
<name>A0A1U9JZU1_9BURK</name>
<dbReference type="Proteomes" id="UP000189369">
    <property type="component" value="Chromosome"/>
</dbReference>
<keyword evidence="1" id="KW-0732">Signal</keyword>
<dbReference type="AlphaFoldDB" id="A0A1U9JZU1"/>
<reference evidence="2 3" key="1">
    <citation type="submission" date="2017-01" db="EMBL/GenBank/DDBJ databases">
        <title>Complete Genome Sequence of Paenalcaligenes hominis, Isolated from a paraplegic Patient with neurogenic bladder.</title>
        <authorList>
            <person name="Mukhopadhyay R."/>
            <person name="Joaquin J."/>
            <person name="Hogue R."/>
            <person name="Kilaru A."/>
            <person name="Jospin G."/>
            <person name="Mars K."/>
            <person name="Eisen J.A."/>
            <person name="Chaturvedi V."/>
        </authorList>
    </citation>
    <scope>NUCLEOTIDE SEQUENCE [LARGE SCALE GENOMIC DNA]</scope>
    <source>
        <strain evidence="2 3">15S00501</strain>
    </source>
</reference>
<dbReference type="STRING" id="643674.PAEH1_06145"/>
<dbReference type="EMBL" id="CP019697">
    <property type="protein sequence ID" value="AQS51239.1"/>
    <property type="molecule type" value="Genomic_DNA"/>
</dbReference>
<evidence type="ECO:0000256" key="1">
    <source>
        <dbReference type="SAM" id="SignalP"/>
    </source>
</evidence>
<protein>
    <recommendedName>
        <fullName evidence="4">SIMPL domain-containing protein</fullName>
    </recommendedName>
</protein>